<evidence type="ECO:0008006" key="9">
    <source>
        <dbReference type="Google" id="ProtNLM"/>
    </source>
</evidence>
<feature type="non-terminal residue" evidence="7">
    <location>
        <position position="73"/>
    </location>
</feature>
<name>A0AAN5CKU0_9BILA</name>
<proteinExistence type="inferred from homology"/>
<comment type="caution">
    <text evidence="7">The sequence shown here is derived from an EMBL/GenBank/DDBJ whole genome shotgun (WGS) entry which is preliminary data.</text>
</comment>
<evidence type="ECO:0000313" key="7">
    <source>
        <dbReference type="EMBL" id="GMR46278.1"/>
    </source>
</evidence>
<keyword evidence="8" id="KW-1185">Reference proteome</keyword>
<sequence>MSAKTREMHQYLIKVLSIHAVLPSFLIFGFILMFLQMTNYYHSVQVETLEYTIVVFPAVVNTVLTLYYVEPYR</sequence>
<comment type="similarity">
    <text evidence="2">Belongs to the nematode receptor-like protein srd family.</text>
</comment>
<evidence type="ECO:0000256" key="1">
    <source>
        <dbReference type="ARBA" id="ARBA00004141"/>
    </source>
</evidence>
<organism evidence="7 8">
    <name type="scientific">Pristionchus mayeri</name>
    <dbReference type="NCBI Taxonomy" id="1317129"/>
    <lineage>
        <taxon>Eukaryota</taxon>
        <taxon>Metazoa</taxon>
        <taxon>Ecdysozoa</taxon>
        <taxon>Nematoda</taxon>
        <taxon>Chromadorea</taxon>
        <taxon>Rhabditida</taxon>
        <taxon>Rhabditina</taxon>
        <taxon>Diplogasteromorpha</taxon>
        <taxon>Diplogasteroidea</taxon>
        <taxon>Neodiplogasteridae</taxon>
        <taxon>Pristionchus</taxon>
    </lineage>
</organism>
<evidence type="ECO:0000256" key="4">
    <source>
        <dbReference type="ARBA" id="ARBA00022989"/>
    </source>
</evidence>
<gene>
    <name evidence="7" type="ORF">PMAYCL1PPCAC_16473</name>
</gene>
<dbReference type="PANTHER" id="PTHR22945:SF40">
    <property type="entry name" value="SERPENTINE RECEPTOR, CLASS D (DELTA)-RELATED"/>
    <property type="match status" value="1"/>
</dbReference>
<dbReference type="AlphaFoldDB" id="A0AAN5CKU0"/>
<evidence type="ECO:0000256" key="5">
    <source>
        <dbReference type="ARBA" id="ARBA00023136"/>
    </source>
</evidence>
<evidence type="ECO:0000256" key="2">
    <source>
        <dbReference type="ARBA" id="ARBA00009166"/>
    </source>
</evidence>
<dbReference type="InterPro" id="IPR050920">
    <property type="entry name" value="Nematode_rcpt-like_delta"/>
</dbReference>
<keyword evidence="4 6" id="KW-1133">Transmembrane helix</keyword>
<evidence type="ECO:0000256" key="6">
    <source>
        <dbReference type="SAM" id="Phobius"/>
    </source>
</evidence>
<dbReference type="PANTHER" id="PTHR22945">
    <property type="entry name" value="SERPENTINE RECEPTOR, CLASS D DELTA"/>
    <property type="match status" value="1"/>
</dbReference>
<accession>A0AAN5CKU0</accession>
<feature type="transmembrane region" description="Helical" evidence="6">
    <location>
        <begin position="49"/>
        <end position="69"/>
    </location>
</feature>
<keyword evidence="5 6" id="KW-0472">Membrane</keyword>
<protein>
    <recommendedName>
        <fullName evidence="9">G protein-coupled receptor</fullName>
    </recommendedName>
</protein>
<reference evidence="8" key="1">
    <citation type="submission" date="2022-10" db="EMBL/GenBank/DDBJ databases">
        <title>Genome assembly of Pristionchus species.</title>
        <authorList>
            <person name="Yoshida K."/>
            <person name="Sommer R.J."/>
        </authorList>
    </citation>
    <scope>NUCLEOTIDE SEQUENCE [LARGE SCALE GENOMIC DNA]</scope>
    <source>
        <strain evidence="8">RS5460</strain>
    </source>
</reference>
<dbReference type="InterPro" id="IPR019421">
    <property type="entry name" value="7TM_GPCR_serpentine_rcpt_Srd"/>
</dbReference>
<dbReference type="GO" id="GO:0016020">
    <property type="term" value="C:membrane"/>
    <property type="evidence" value="ECO:0007669"/>
    <property type="project" value="UniProtKB-SubCell"/>
</dbReference>
<keyword evidence="3 6" id="KW-0812">Transmembrane</keyword>
<dbReference type="Pfam" id="PF10317">
    <property type="entry name" value="7TM_GPCR_Srd"/>
    <property type="match status" value="1"/>
</dbReference>
<comment type="subcellular location">
    <subcellularLocation>
        <location evidence="1">Membrane</location>
        <topology evidence="1">Multi-pass membrane protein</topology>
    </subcellularLocation>
</comment>
<evidence type="ECO:0000313" key="8">
    <source>
        <dbReference type="Proteomes" id="UP001328107"/>
    </source>
</evidence>
<dbReference type="Proteomes" id="UP001328107">
    <property type="component" value="Unassembled WGS sequence"/>
</dbReference>
<dbReference type="EMBL" id="BTRK01000004">
    <property type="protein sequence ID" value="GMR46278.1"/>
    <property type="molecule type" value="Genomic_DNA"/>
</dbReference>
<evidence type="ECO:0000256" key="3">
    <source>
        <dbReference type="ARBA" id="ARBA00022692"/>
    </source>
</evidence>
<feature type="transmembrane region" description="Helical" evidence="6">
    <location>
        <begin position="12"/>
        <end position="37"/>
    </location>
</feature>